<dbReference type="GO" id="GO:0005634">
    <property type="term" value="C:nucleus"/>
    <property type="evidence" value="ECO:0007669"/>
    <property type="project" value="UniProtKB-SubCell"/>
</dbReference>
<gene>
    <name evidence="8" type="ORF">LRAMOSA03932</name>
</gene>
<dbReference type="PANTHER" id="PTHR46904">
    <property type="entry name" value="CENTROMERE PROTEIN T"/>
    <property type="match status" value="1"/>
</dbReference>
<dbReference type="OrthoDB" id="10071681at2759"/>
<dbReference type="SUPFAM" id="SSF47113">
    <property type="entry name" value="Histone-fold"/>
    <property type="match status" value="1"/>
</dbReference>
<dbReference type="GO" id="GO:0000278">
    <property type="term" value="P:mitotic cell cycle"/>
    <property type="evidence" value="ECO:0007669"/>
    <property type="project" value="TreeGrafter"/>
</dbReference>
<feature type="domain" description="CENP-T/Histone H4 histone fold" evidence="7">
    <location>
        <begin position="523"/>
        <end position="610"/>
    </location>
</feature>
<feature type="compositionally biased region" description="Polar residues" evidence="6">
    <location>
        <begin position="16"/>
        <end position="49"/>
    </location>
</feature>
<evidence type="ECO:0000256" key="4">
    <source>
        <dbReference type="ARBA" id="ARBA00022454"/>
    </source>
</evidence>
<evidence type="ECO:0000313" key="8">
    <source>
        <dbReference type="EMBL" id="CDS11669.1"/>
    </source>
</evidence>
<proteinExistence type="inferred from homology"/>
<dbReference type="GO" id="GO:0003677">
    <property type="term" value="F:DNA binding"/>
    <property type="evidence" value="ECO:0007669"/>
    <property type="project" value="InterPro"/>
</dbReference>
<evidence type="ECO:0000259" key="7">
    <source>
        <dbReference type="Pfam" id="PF15511"/>
    </source>
</evidence>
<dbReference type="InterPro" id="IPR009072">
    <property type="entry name" value="Histone-fold"/>
</dbReference>
<evidence type="ECO:0000256" key="6">
    <source>
        <dbReference type="SAM" id="MobiDB-lite"/>
    </source>
</evidence>
<feature type="region of interest" description="Disordered" evidence="6">
    <location>
        <begin position="211"/>
        <end position="485"/>
    </location>
</feature>
<dbReference type="InterPro" id="IPR035425">
    <property type="entry name" value="CENP-T/H4_C"/>
</dbReference>
<feature type="compositionally biased region" description="Polar residues" evidence="6">
    <location>
        <begin position="317"/>
        <end position="326"/>
    </location>
</feature>
<comment type="subcellular location">
    <subcellularLocation>
        <location evidence="2">Chromosome</location>
    </subcellularLocation>
    <subcellularLocation>
        <location evidence="1">Nucleus</location>
    </subcellularLocation>
</comment>
<feature type="compositionally biased region" description="Polar residues" evidence="6">
    <location>
        <begin position="393"/>
        <end position="403"/>
    </location>
</feature>
<dbReference type="GO" id="GO:0000776">
    <property type="term" value="C:kinetochore"/>
    <property type="evidence" value="ECO:0007669"/>
    <property type="project" value="InterPro"/>
</dbReference>
<feature type="compositionally biased region" description="Basic and acidic residues" evidence="6">
    <location>
        <begin position="276"/>
        <end position="292"/>
    </location>
</feature>
<sequence length="629" mass="71358">MESQSYSQRDWKKTPVDSSETQSQSDAKSLFSQRTGLSQGRAYSTSDPFSPSKLFRQLAPLDNDTASTSASSVYQSQSQRSISHTTSRHQQGFLAHRTSPDPMARLEEFRQRYQSSLQQHLSTTTNRAPRPTFAPTHDFSFRRRRDWRHNDLEDFDDLLTIKSYSTDSNFTAFNPITQTSLQPQASQQQQQQQQSSIHDEDMDDIEFRIPARSASDFSVFDDDDDDDDGPAHSWRPPPTDLYEQSLLKRRRLSPNIDPDITTTQKNNTMIPPSLNIEEHERRYMSQQSKEELQQEQQSIPPPSPSTAPRDVKGKGKASQQQSTQPPTDVEGKRKATTSQQQATQPPANDVEVKVTASQQQPTQPPTDVEEKGKASQQSSAPTPSDVKGKGKATASQPSVSSLQQRKEPTSVPNMDFEIDFDDMDFGGDDYNQQPEESPARRTSDVEQVASSSRDHEHIASGSRDHEPSQDNTSISEQRHLNPETLIQVRRDGRFGDQMLAIADEEERIAVEEGRKRKHRVSQVRPIGKMMFRQAAIRMSKDVENRLSVISDAFYQQATNDLLAYAQHAKRRTISKEDVITLLRRQGKITKDTPVEQLAHKYLPRELWDEFCVSALAYNELHPKGNNNTL</sequence>
<dbReference type="AlphaFoldDB" id="A0A077WWT1"/>
<feature type="compositionally biased region" description="Low complexity" evidence="6">
    <location>
        <begin position="180"/>
        <end position="196"/>
    </location>
</feature>
<dbReference type="EMBL" id="LK023346">
    <property type="protein sequence ID" value="CDS11669.1"/>
    <property type="molecule type" value="Genomic_DNA"/>
</dbReference>
<feature type="compositionally biased region" description="Basic and acidic residues" evidence="6">
    <location>
        <begin position="452"/>
        <end position="468"/>
    </location>
</feature>
<dbReference type="GO" id="GO:0007059">
    <property type="term" value="P:chromosome segregation"/>
    <property type="evidence" value="ECO:0007669"/>
    <property type="project" value="TreeGrafter"/>
</dbReference>
<evidence type="ECO:0000256" key="3">
    <source>
        <dbReference type="ARBA" id="ARBA00010137"/>
    </source>
</evidence>
<protein>
    <recommendedName>
        <fullName evidence="7">CENP-T/Histone H4 histone fold domain-containing protein</fullName>
    </recommendedName>
</protein>
<keyword evidence="4" id="KW-0158">Chromosome</keyword>
<feature type="compositionally biased region" description="Low complexity" evidence="6">
    <location>
        <begin position="67"/>
        <end position="83"/>
    </location>
</feature>
<dbReference type="CDD" id="cd22920">
    <property type="entry name" value="HFD_CENP-T"/>
    <property type="match status" value="1"/>
</dbReference>
<keyword evidence="5" id="KW-0539">Nucleus</keyword>
<dbReference type="GO" id="GO:0051382">
    <property type="term" value="P:kinetochore assembly"/>
    <property type="evidence" value="ECO:0007669"/>
    <property type="project" value="InterPro"/>
</dbReference>
<feature type="compositionally biased region" description="Polar residues" evidence="6">
    <location>
        <begin position="112"/>
        <end position="127"/>
    </location>
</feature>
<dbReference type="PANTHER" id="PTHR46904:SF1">
    <property type="entry name" value="CENTROMERE PROTEIN T"/>
    <property type="match status" value="1"/>
</dbReference>
<accession>A0A077WWT1</accession>
<dbReference type="Gene3D" id="1.10.20.10">
    <property type="entry name" value="Histone, subunit A"/>
    <property type="match status" value="1"/>
</dbReference>
<dbReference type="Pfam" id="PF15511">
    <property type="entry name" value="CENP-T_C"/>
    <property type="match status" value="1"/>
</dbReference>
<feature type="compositionally biased region" description="Acidic residues" evidence="6">
    <location>
        <begin position="219"/>
        <end position="228"/>
    </location>
</feature>
<organism evidence="8">
    <name type="scientific">Lichtheimia ramosa</name>
    <dbReference type="NCBI Taxonomy" id="688394"/>
    <lineage>
        <taxon>Eukaryota</taxon>
        <taxon>Fungi</taxon>
        <taxon>Fungi incertae sedis</taxon>
        <taxon>Mucoromycota</taxon>
        <taxon>Mucoromycotina</taxon>
        <taxon>Mucoromycetes</taxon>
        <taxon>Mucorales</taxon>
        <taxon>Lichtheimiaceae</taxon>
        <taxon>Lichtheimia</taxon>
    </lineage>
</organism>
<feature type="compositionally biased region" description="Low complexity" evidence="6">
    <location>
        <begin position="336"/>
        <end position="347"/>
    </location>
</feature>
<evidence type="ECO:0000256" key="5">
    <source>
        <dbReference type="ARBA" id="ARBA00023242"/>
    </source>
</evidence>
<reference evidence="8" key="1">
    <citation type="journal article" date="2014" name="Genome Announc.">
        <title>De novo whole-genome sequence and genome annotation of Lichtheimia ramosa.</title>
        <authorList>
            <person name="Linde J."/>
            <person name="Schwartze V."/>
            <person name="Binder U."/>
            <person name="Lass-Florl C."/>
            <person name="Voigt K."/>
            <person name="Horn F."/>
        </authorList>
    </citation>
    <scope>NUCLEOTIDE SEQUENCE</scope>
    <source>
        <strain evidence="8">JMRC FSU:6197</strain>
    </source>
</reference>
<feature type="region of interest" description="Disordered" evidence="6">
    <location>
        <begin position="1"/>
        <end position="137"/>
    </location>
</feature>
<dbReference type="InterPro" id="IPR028255">
    <property type="entry name" value="CENP-T"/>
</dbReference>
<dbReference type="GO" id="GO:0046982">
    <property type="term" value="F:protein heterodimerization activity"/>
    <property type="evidence" value="ECO:0007669"/>
    <property type="project" value="InterPro"/>
</dbReference>
<feature type="compositionally biased region" description="Acidic residues" evidence="6">
    <location>
        <begin position="416"/>
        <end position="427"/>
    </location>
</feature>
<evidence type="ECO:0000256" key="1">
    <source>
        <dbReference type="ARBA" id="ARBA00004123"/>
    </source>
</evidence>
<feature type="compositionally biased region" description="Polar residues" evidence="6">
    <location>
        <begin position="260"/>
        <end position="270"/>
    </location>
</feature>
<evidence type="ECO:0000256" key="2">
    <source>
        <dbReference type="ARBA" id="ARBA00004286"/>
    </source>
</evidence>
<comment type="similarity">
    <text evidence="3">Belongs to the CENP-T/CNN1 family.</text>
</comment>
<name>A0A077WWT1_9FUNG</name>
<feature type="region of interest" description="Disordered" evidence="6">
    <location>
        <begin position="180"/>
        <end position="199"/>
    </location>
</feature>